<organism evidence="2 3">
    <name type="scientific">Rhodopirellula sallentina SM41</name>
    <dbReference type="NCBI Taxonomy" id="1263870"/>
    <lineage>
        <taxon>Bacteria</taxon>
        <taxon>Pseudomonadati</taxon>
        <taxon>Planctomycetota</taxon>
        <taxon>Planctomycetia</taxon>
        <taxon>Pirellulales</taxon>
        <taxon>Pirellulaceae</taxon>
        <taxon>Rhodopirellula</taxon>
    </lineage>
</organism>
<feature type="chain" id="PRO_5004073313" evidence="1">
    <location>
        <begin position="23"/>
        <end position="429"/>
    </location>
</feature>
<feature type="signal peptide" evidence="1">
    <location>
        <begin position="1"/>
        <end position="22"/>
    </location>
</feature>
<reference evidence="2 3" key="1">
    <citation type="journal article" date="2013" name="Mar. Genomics">
        <title>Expression of sulfatases in Rhodopirellula baltica and the diversity of sulfatases in the genus Rhodopirellula.</title>
        <authorList>
            <person name="Wegner C.E."/>
            <person name="Richter-Heitmann T."/>
            <person name="Klindworth A."/>
            <person name="Klockow C."/>
            <person name="Richter M."/>
            <person name="Achstetter T."/>
            <person name="Glockner F.O."/>
            <person name="Harder J."/>
        </authorList>
    </citation>
    <scope>NUCLEOTIDE SEQUENCE [LARGE SCALE GENOMIC DNA]</scope>
    <source>
        <strain evidence="2 3">SM41</strain>
    </source>
</reference>
<accession>M5UA38</accession>
<keyword evidence="1" id="KW-0732">Signal</keyword>
<dbReference type="Proteomes" id="UP000011885">
    <property type="component" value="Unassembled WGS sequence"/>
</dbReference>
<evidence type="ECO:0000313" key="3">
    <source>
        <dbReference type="Proteomes" id="UP000011885"/>
    </source>
</evidence>
<dbReference type="PATRIC" id="fig|1263870.3.peg.306"/>
<sequence>MLIRIVAFIVLLVGAAGGLAHAVDGAPDQTVDGKQQRVPFTLVSAITHVQPMTGIVLWSDNPNVDTDAIQLEFRYCGYDEVVRPDGSYDFSRIETLLDAAASRNHQMVLRFYFVYPGKETTVPEFIRSRSDYEETVAKSEGKRTHFCDWGNDTLQQFTLDFYQKFALKYDEDPRLAYLETGFGLWAEYHIYDGPRKLGVTFPSKRFQARFLQRMQSSFRHLPWMVSIDASDSRYSPIEGNAELMLLRFGVFDDSFLCKQHARENENDWKILRSDRWKHSPGGGEFSYYTNLDQRNALAADGPHGIAFESDARKFHISFMIGNDQTRYQSMERIRQAGLSTGYRFRVTDAVRSGSTVELQVRNEGVAPLYRDAFFAIGGQRAGDSLKGLLPGETMTVRLADSEHPTEHTLSIESDHILPTQEIQFVADLR</sequence>
<dbReference type="Gene3D" id="3.20.20.80">
    <property type="entry name" value="Glycosidases"/>
    <property type="match status" value="1"/>
</dbReference>
<dbReference type="RefSeq" id="WP_008673610.1">
    <property type="nucleotide sequence ID" value="NZ_ANOH01000024.1"/>
</dbReference>
<gene>
    <name evidence="2" type="ORF">RSSM_00281</name>
</gene>
<dbReference type="AlphaFoldDB" id="M5UA38"/>
<evidence type="ECO:0000256" key="1">
    <source>
        <dbReference type="SAM" id="SignalP"/>
    </source>
</evidence>
<protein>
    <submittedName>
        <fullName evidence="2">Putative secreted protein</fullName>
    </submittedName>
</protein>
<evidence type="ECO:0000313" key="2">
    <source>
        <dbReference type="EMBL" id="EMI58275.1"/>
    </source>
</evidence>
<dbReference type="EMBL" id="ANOH01000024">
    <property type="protein sequence ID" value="EMI58275.1"/>
    <property type="molecule type" value="Genomic_DNA"/>
</dbReference>
<comment type="caution">
    <text evidence="2">The sequence shown here is derived from an EMBL/GenBank/DDBJ whole genome shotgun (WGS) entry which is preliminary data.</text>
</comment>
<keyword evidence="3" id="KW-1185">Reference proteome</keyword>
<proteinExistence type="predicted"/>
<name>M5UA38_9BACT</name>